<keyword evidence="2" id="KW-0645">Protease</keyword>
<sequence>MEWSFGMTADSWSTGVAANLSGLQLEHPRKQEGLHVTTEGLGIIQITASVKLCPWVTEIIREMTVEWKGRTYDVLSKNCHHFSDELCRRLGVAPLPEWVNKLAGTTASAAGMIEGVSQSTGKVASDLAWLFTSAAGGVYSATAEPVLEVWLSCNRYIN</sequence>
<evidence type="ECO:0000256" key="3">
    <source>
        <dbReference type="ARBA" id="ARBA00022801"/>
    </source>
</evidence>
<evidence type="ECO:0000313" key="6">
    <source>
        <dbReference type="Proteomes" id="UP000604046"/>
    </source>
</evidence>
<gene>
    <name evidence="5" type="ORF">SNAT2548_LOCUS9334</name>
</gene>
<proteinExistence type="inferred from homology"/>
<keyword evidence="3" id="KW-0378">Hydrolase</keyword>
<dbReference type="Pfam" id="PF05903">
    <property type="entry name" value="Peptidase_C97"/>
    <property type="match status" value="1"/>
</dbReference>
<evidence type="ECO:0000313" key="5">
    <source>
        <dbReference type="EMBL" id="CAE7230224.1"/>
    </source>
</evidence>
<dbReference type="InterPro" id="IPR042266">
    <property type="entry name" value="PPPDE_sf"/>
</dbReference>
<keyword evidence="6" id="KW-1185">Reference proteome</keyword>
<feature type="domain" description="PPPDE" evidence="4">
    <location>
        <begin position="1"/>
        <end position="131"/>
    </location>
</feature>
<comment type="caution">
    <text evidence="5">The sequence shown here is derived from an EMBL/GenBank/DDBJ whole genome shotgun (WGS) entry which is preliminary data.</text>
</comment>
<evidence type="ECO:0000256" key="2">
    <source>
        <dbReference type="ARBA" id="ARBA00022670"/>
    </source>
</evidence>
<dbReference type="PANTHER" id="PTHR12378">
    <property type="entry name" value="DESUMOYLATING ISOPEPTIDASE"/>
    <property type="match status" value="1"/>
</dbReference>
<dbReference type="GO" id="GO:0006508">
    <property type="term" value="P:proteolysis"/>
    <property type="evidence" value="ECO:0007669"/>
    <property type="project" value="UniProtKB-KW"/>
</dbReference>
<comment type="similarity">
    <text evidence="1">Belongs to the DeSI family.</text>
</comment>
<name>A0A812KL72_9DINO</name>
<reference evidence="5" key="1">
    <citation type="submission" date="2021-02" db="EMBL/GenBank/DDBJ databases">
        <authorList>
            <person name="Dougan E. K."/>
            <person name="Rhodes N."/>
            <person name="Thang M."/>
            <person name="Chan C."/>
        </authorList>
    </citation>
    <scope>NUCLEOTIDE SEQUENCE</scope>
</reference>
<dbReference type="Gene3D" id="3.90.1720.30">
    <property type="entry name" value="PPPDE domains"/>
    <property type="match status" value="1"/>
</dbReference>
<dbReference type="OrthoDB" id="412286at2759"/>
<accession>A0A812KL72</accession>
<dbReference type="AlphaFoldDB" id="A0A812KL72"/>
<dbReference type="Proteomes" id="UP000604046">
    <property type="component" value="Unassembled WGS sequence"/>
</dbReference>
<protein>
    <recommendedName>
        <fullName evidence="4">PPPDE domain-containing protein</fullName>
    </recommendedName>
</protein>
<dbReference type="EMBL" id="CAJNDS010000719">
    <property type="protein sequence ID" value="CAE7230224.1"/>
    <property type="molecule type" value="Genomic_DNA"/>
</dbReference>
<dbReference type="InterPro" id="IPR008580">
    <property type="entry name" value="PPPDE_dom"/>
</dbReference>
<evidence type="ECO:0000259" key="4">
    <source>
        <dbReference type="PROSITE" id="PS51858"/>
    </source>
</evidence>
<organism evidence="5 6">
    <name type="scientific">Symbiodinium natans</name>
    <dbReference type="NCBI Taxonomy" id="878477"/>
    <lineage>
        <taxon>Eukaryota</taxon>
        <taxon>Sar</taxon>
        <taxon>Alveolata</taxon>
        <taxon>Dinophyceae</taxon>
        <taxon>Suessiales</taxon>
        <taxon>Symbiodiniaceae</taxon>
        <taxon>Symbiodinium</taxon>
    </lineage>
</organism>
<dbReference type="GO" id="GO:0016579">
    <property type="term" value="P:protein deubiquitination"/>
    <property type="evidence" value="ECO:0007669"/>
    <property type="project" value="TreeGrafter"/>
</dbReference>
<dbReference type="PROSITE" id="PS51858">
    <property type="entry name" value="PPPDE"/>
    <property type="match status" value="1"/>
</dbReference>
<dbReference type="PANTHER" id="PTHR12378:SF9">
    <property type="entry name" value="OS06G0107000 PROTEIN"/>
    <property type="match status" value="1"/>
</dbReference>
<dbReference type="GO" id="GO:0101005">
    <property type="term" value="F:deubiquitinase activity"/>
    <property type="evidence" value="ECO:0007669"/>
    <property type="project" value="TreeGrafter"/>
</dbReference>
<evidence type="ECO:0000256" key="1">
    <source>
        <dbReference type="ARBA" id="ARBA00008140"/>
    </source>
</evidence>